<name>A0A9X2VIQ9_9PSEU</name>
<protein>
    <submittedName>
        <fullName evidence="1">Uncharacterized protein</fullName>
    </submittedName>
</protein>
<dbReference type="InterPro" id="IPR008930">
    <property type="entry name" value="Terpenoid_cyclase/PrenylTrfase"/>
</dbReference>
<dbReference type="AlphaFoldDB" id="A0A9X2VIQ9"/>
<accession>A0A9X2VIQ9</accession>
<evidence type="ECO:0000313" key="2">
    <source>
        <dbReference type="Proteomes" id="UP001141259"/>
    </source>
</evidence>
<comment type="caution">
    <text evidence="1">The sequence shown here is derived from an EMBL/GenBank/DDBJ whole genome shotgun (WGS) entry which is preliminary data.</text>
</comment>
<dbReference type="EMBL" id="JANYMP010000001">
    <property type="protein sequence ID" value="MCS7475808.1"/>
    <property type="molecule type" value="Genomic_DNA"/>
</dbReference>
<organism evidence="1 2">
    <name type="scientific">Umezawaea endophytica</name>
    <dbReference type="NCBI Taxonomy" id="1654476"/>
    <lineage>
        <taxon>Bacteria</taxon>
        <taxon>Bacillati</taxon>
        <taxon>Actinomycetota</taxon>
        <taxon>Actinomycetes</taxon>
        <taxon>Pseudonocardiales</taxon>
        <taxon>Pseudonocardiaceae</taxon>
        <taxon>Umezawaea</taxon>
    </lineage>
</organism>
<proteinExistence type="predicted"/>
<reference evidence="1" key="1">
    <citation type="submission" date="2022-08" db="EMBL/GenBank/DDBJ databases">
        <authorList>
            <person name="Tistechok S."/>
            <person name="Samborskyy M."/>
            <person name="Roman I."/>
        </authorList>
    </citation>
    <scope>NUCLEOTIDE SEQUENCE</scope>
    <source>
        <strain evidence="1">DSM 103496</strain>
    </source>
</reference>
<keyword evidence="2" id="KW-1185">Reference proteome</keyword>
<dbReference type="SUPFAM" id="SSF48239">
    <property type="entry name" value="Terpenoid cyclases/Protein prenyltransferases"/>
    <property type="match status" value="1"/>
</dbReference>
<sequence length="297" mass="31494">MTVDLSRAASFLARHGRVLDRRRFDLLLGRTGPEAVLAAVDGYRNADGGYGWGLEPDLRAGESQPAGALHAFEVFEDVAPLTTPRAVELCDWLDSVTLPDGGLPFALPVADPAGCATFWAGADPVVSALQSTAFAAGVAHRVAVHDAAVAAHPWLARATAYCLDAIASVETQPHAIELSFAIRFLDAAHDRHPEAAPLLERLGKFVPDTGLVPVEGGSEGETMRALNFAPVPGTPASALLRHGVIEAELDRLAERQLDDGGWVVDFAAFSPAAELEWRGYATVQAVQTLHRAGRLTT</sequence>
<gene>
    <name evidence="1" type="ORF">NZH93_03005</name>
</gene>
<dbReference type="Proteomes" id="UP001141259">
    <property type="component" value="Unassembled WGS sequence"/>
</dbReference>
<dbReference type="RefSeq" id="WP_259621311.1">
    <property type="nucleotide sequence ID" value="NZ_JANYMP010000001.1"/>
</dbReference>
<evidence type="ECO:0000313" key="1">
    <source>
        <dbReference type="EMBL" id="MCS7475808.1"/>
    </source>
</evidence>